<name>A0AAV3X882_9CYAN</name>
<keyword evidence="3" id="KW-0695">RNA-directed DNA polymerase</keyword>
<dbReference type="InterPro" id="IPR043502">
    <property type="entry name" value="DNA/RNA_pol_sf"/>
</dbReference>
<dbReference type="PANTHER" id="PTHR34047">
    <property type="entry name" value="NUCLEAR INTRON MATURASE 1, MITOCHONDRIAL-RELATED"/>
    <property type="match status" value="1"/>
</dbReference>
<evidence type="ECO:0000259" key="2">
    <source>
        <dbReference type="PROSITE" id="PS50878"/>
    </source>
</evidence>
<dbReference type="EMBL" id="BLAY01000038">
    <property type="protein sequence ID" value="GET38030.1"/>
    <property type="molecule type" value="Genomic_DNA"/>
</dbReference>
<keyword evidence="3" id="KW-0548">Nucleotidyltransferase</keyword>
<keyword evidence="3" id="KW-0808">Transferase</keyword>
<dbReference type="PROSITE" id="PS50157">
    <property type="entry name" value="ZINC_FINGER_C2H2_2"/>
    <property type="match status" value="1"/>
</dbReference>
<proteinExistence type="predicted"/>
<dbReference type="NCBIfam" id="TIGR04416">
    <property type="entry name" value="group_II_RT_mat"/>
    <property type="match status" value="1"/>
</dbReference>
<sequence>MNKSNTEVKTTVEWKSLPWHKLEKATFKLQKRIYQASGREDYRTVKRLQKTLIRSWSAKCLAVRKVTQENQGRKTAGVDGHKELNPAQRLTLVKTLKLSGKADPTRRVWISKPGKKEMRPLGIPTMYDRALQALVKMALEPEWEALFEPNSFGFRPGRSCHDAIEAIYGAIKQKPKYVLDADIARCFDKINHDALLKKLNATPNIRRQIKSWLKAGVMDGETLFPTEEGTPPCGVVSPLLANIALHGLEEHLMQYAETGDDKNIYGRQQSWKSKRMALSVIRYADDFAILHKDLQVIHACQQIVSDWLTGMGLELKPEKTSVSHTLQKINGKHGFSFLGFSIQQYEVGKHASKQGFKTIITPHKEKLKNHVKQLVKLINRHKGSSRDALIATLNPMIRGWANYYKTVCSKDIFQLADHLVYQQIRGWGTYRHEKMENLWHSKPGMSWTFATKDGQHWLAKHGDTKITRHIKVKGDKSPYDGDWVYWSTRRGMYPQTPKQVAKLLFEQKGRCSHCGHYFSTESLLEVHHIDQNRNNNKPNNLTAVHRHCKKKFTGCGTLKHGK</sequence>
<feature type="domain" description="C2H2-type" evidence="1">
    <location>
        <begin position="509"/>
        <end position="538"/>
    </location>
</feature>
<dbReference type="SUPFAM" id="SSF56672">
    <property type="entry name" value="DNA/RNA polymerases"/>
    <property type="match status" value="1"/>
</dbReference>
<dbReference type="GO" id="GO:0003964">
    <property type="term" value="F:RNA-directed DNA polymerase activity"/>
    <property type="evidence" value="ECO:0007669"/>
    <property type="project" value="UniProtKB-KW"/>
</dbReference>
<keyword evidence="4" id="KW-1185">Reference proteome</keyword>
<dbReference type="InterPro" id="IPR003615">
    <property type="entry name" value="HNH_nuc"/>
</dbReference>
<dbReference type="Pfam" id="PF13655">
    <property type="entry name" value="RVT_N"/>
    <property type="match status" value="1"/>
</dbReference>
<dbReference type="InterPro" id="IPR051083">
    <property type="entry name" value="GrpII_Intron_Splice-Mob/Def"/>
</dbReference>
<comment type="caution">
    <text evidence="3">The sequence shown here is derived from an EMBL/GenBank/DDBJ whole genome shotgun (WGS) entry which is preliminary data.</text>
</comment>
<reference evidence="3" key="1">
    <citation type="submission" date="2019-10" db="EMBL/GenBank/DDBJ databases">
        <title>Draft genome sequece of Microseira wollei NIES-4236.</title>
        <authorList>
            <person name="Yamaguchi H."/>
            <person name="Suzuki S."/>
            <person name="Kawachi M."/>
        </authorList>
    </citation>
    <scope>NUCLEOTIDE SEQUENCE</scope>
    <source>
        <strain evidence="3">NIES-4236</strain>
    </source>
</reference>
<dbReference type="InterPro" id="IPR013597">
    <property type="entry name" value="Mat_intron_G2"/>
</dbReference>
<evidence type="ECO:0000313" key="4">
    <source>
        <dbReference type="Proteomes" id="UP001050975"/>
    </source>
</evidence>
<dbReference type="InterPro" id="IPR013087">
    <property type="entry name" value="Znf_C2H2_type"/>
</dbReference>
<feature type="domain" description="Reverse transcriptase" evidence="2">
    <location>
        <begin position="91"/>
        <end position="342"/>
    </location>
</feature>
<dbReference type="Pfam" id="PF00078">
    <property type="entry name" value="RVT_1"/>
    <property type="match status" value="1"/>
</dbReference>
<evidence type="ECO:0000259" key="1">
    <source>
        <dbReference type="PROSITE" id="PS50157"/>
    </source>
</evidence>
<dbReference type="Proteomes" id="UP001050975">
    <property type="component" value="Unassembled WGS sequence"/>
</dbReference>
<gene>
    <name evidence="3" type="ORF">MiSe_27840</name>
</gene>
<dbReference type="PANTHER" id="PTHR34047:SF10">
    <property type="entry name" value="GROUP II INTRON-ASSOCIATED OPEN READING FRAME"/>
    <property type="match status" value="1"/>
</dbReference>
<dbReference type="InterPro" id="IPR025960">
    <property type="entry name" value="RVT_N"/>
</dbReference>
<dbReference type="AlphaFoldDB" id="A0AAV3X882"/>
<dbReference type="InterPro" id="IPR030931">
    <property type="entry name" value="Group_II_RT_mat"/>
</dbReference>
<dbReference type="Pfam" id="PF08388">
    <property type="entry name" value="GIIM"/>
    <property type="match status" value="1"/>
</dbReference>
<accession>A0AAV3X882</accession>
<dbReference type="SMART" id="SM00507">
    <property type="entry name" value="HNHc"/>
    <property type="match status" value="1"/>
</dbReference>
<evidence type="ECO:0000313" key="3">
    <source>
        <dbReference type="EMBL" id="GET38030.1"/>
    </source>
</evidence>
<protein>
    <submittedName>
        <fullName evidence="3">RNA-directed DNA polymerase</fullName>
    </submittedName>
</protein>
<dbReference type="PROSITE" id="PS50878">
    <property type="entry name" value="RT_POL"/>
    <property type="match status" value="1"/>
</dbReference>
<dbReference type="CDD" id="cd01651">
    <property type="entry name" value="RT_G2_intron"/>
    <property type="match status" value="1"/>
</dbReference>
<organism evidence="3 4">
    <name type="scientific">Microseira wollei NIES-4236</name>
    <dbReference type="NCBI Taxonomy" id="2530354"/>
    <lineage>
        <taxon>Bacteria</taxon>
        <taxon>Bacillati</taxon>
        <taxon>Cyanobacteriota</taxon>
        <taxon>Cyanophyceae</taxon>
        <taxon>Oscillatoriophycideae</taxon>
        <taxon>Aerosakkonematales</taxon>
        <taxon>Aerosakkonemataceae</taxon>
        <taxon>Microseira</taxon>
    </lineage>
</organism>
<dbReference type="RefSeq" id="WP_226580501.1">
    <property type="nucleotide sequence ID" value="NZ_BLAY01000038.1"/>
</dbReference>
<dbReference type="InterPro" id="IPR000477">
    <property type="entry name" value="RT_dom"/>
</dbReference>